<organism>
    <name type="scientific">Branchiostoma floridae</name>
    <name type="common">Florida lancelet</name>
    <name type="synonym">Amphioxus</name>
    <dbReference type="NCBI Taxonomy" id="7739"/>
    <lineage>
        <taxon>Eukaryota</taxon>
        <taxon>Metazoa</taxon>
        <taxon>Chordata</taxon>
        <taxon>Cephalochordata</taxon>
        <taxon>Leptocardii</taxon>
        <taxon>Amphioxiformes</taxon>
        <taxon>Branchiostomatidae</taxon>
        <taxon>Branchiostoma</taxon>
    </lineage>
</organism>
<evidence type="ECO:0000313" key="1">
    <source>
        <dbReference type="EMBL" id="EEN48374.1"/>
    </source>
</evidence>
<dbReference type="AlphaFoldDB" id="C3ZGJ3"/>
<reference evidence="1" key="1">
    <citation type="journal article" date="2008" name="Nature">
        <title>The amphioxus genome and the evolution of the chordate karyotype.</title>
        <authorList>
            <consortium name="US DOE Joint Genome Institute (JGI-PGF)"/>
            <person name="Putnam N.H."/>
            <person name="Butts T."/>
            <person name="Ferrier D.E.K."/>
            <person name="Furlong R.F."/>
            <person name="Hellsten U."/>
            <person name="Kawashima T."/>
            <person name="Robinson-Rechavi M."/>
            <person name="Shoguchi E."/>
            <person name="Terry A."/>
            <person name="Yu J.-K."/>
            <person name="Benito-Gutierrez E.L."/>
            <person name="Dubchak I."/>
            <person name="Garcia-Fernandez J."/>
            <person name="Gibson-Brown J.J."/>
            <person name="Grigoriev I.V."/>
            <person name="Horton A.C."/>
            <person name="de Jong P.J."/>
            <person name="Jurka J."/>
            <person name="Kapitonov V.V."/>
            <person name="Kohara Y."/>
            <person name="Kuroki Y."/>
            <person name="Lindquist E."/>
            <person name="Lucas S."/>
            <person name="Osoegawa K."/>
            <person name="Pennacchio L.A."/>
            <person name="Salamov A.A."/>
            <person name="Satou Y."/>
            <person name="Sauka-Spengler T."/>
            <person name="Schmutz J."/>
            <person name="Shin-I T."/>
            <person name="Toyoda A."/>
            <person name="Bronner-Fraser M."/>
            <person name="Fujiyama A."/>
            <person name="Holland L.Z."/>
            <person name="Holland P.W.H."/>
            <person name="Satoh N."/>
            <person name="Rokhsar D.S."/>
        </authorList>
    </citation>
    <scope>NUCLEOTIDE SEQUENCE [LARGE SCALE GENOMIC DNA]</scope>
    <source>
        <strain evidence="1">S238N-H82</strain>
        <tissue evidence="1">Testes</tissue>
    </source>
</reference>
<accession>C3ZGJ3</accession>
<proteinExistence type="predicted"/>
<sequence length="112" mass="12276">MAVLPAALSNPVRQYPLSWPQYLDSCCACSTHSAEHSTWTPAMHAAPTKLTTIPGLLLCMQYPLSYPQYLESCCACSTHSTIHNTWTPAVHAVPTQLATIPGRLLCMQYLLS</sequence>
<protein>
    <submittedName>
        <fullName evidence="1">Uncharacterized protein</fullName>
    </submittedName>
</protein>
<dbReference type="EMBL" id="GG666618">
    <property type="protein sequence ID" value="EEN48374.1"/>
    <property type="molecule type" value="Genomic_DNA"/>
</dbReference>
<name>C3ZGJ3_BRAFL</name>
<gene>
    <name evidence="1" type="ORF">BRAFLDRAFT_101258</name>
</gene>
<dbReference type="InParanoid" id="C3ZGJ3"/>